<comment type="caution">
    <text evidence="2">The sequence shown here is derived from an EMBL/GenBank/DDBJ whole genome shotgun (WGS) entry which is preliminary data.</text>
</comment>
<dbReference type="InterPro" id="IPR051532">
    <property type="entry name" value="Ester_Hydrolysis_Enzymes"/>
</dbReference>
<dbReference type="InterPro" id="IPR036514">
    <property type="entry name" value="SGNH_hydro_sf"/>
</dbReference>
<keyword evidence="3" id="KW-1185">Reference proteome</keyword>
<evidence type="ECO:0000259" key="1">
    <source>
        <dbReference type="Pfam" id="PF13472"/>
    </source>
</evidence>
<dbReference type="SUPFAM" id="SSF52266">
    <property type="entry name" value="SGNH hydrolase"/>
    <property type="match status" value="1"/>
</dbReference>
<gene>
    <name evidence="2" type="ORF">H6D15_07215</name>
</gene>
<feature type="domain" description="SGNH hydrolase-type esterase" evidence="1">
    <location>
        <begin position="135"/>
        <end position="302"/>
    </location>
</feature>
<evidence type="ECO:0000313" key="2">
    <source>
        <dbReference type="EMBL" id="MBM6857386.1"/>
    </source>
</evidence>
<dbReference type="PANTHER" id="PTHR30383">
    <property type="entry name" value="THIOESTERASE 1/PROTEASE 1/LYSOPHOSPHOLIPASE L1"/>
    <property type="match status" value="1"/>
</dbReference>
<dbReference type="AlphaFoldDB" id="A0AA41D8V3"/>
<dbReference type="EMBL" id="JACJMO010000007">
    <property type="protein sequence ID" value="MBM6857386.1"/>
    <property type="molecule type" value="Genomic_DNA"/>
</dbReference>
<sequence>MVRNNMTEDVLMNRNHSAKYLNRMALRCKMLCLLAVMGLCHLRAQDALPLQAVVDCEAVSCDTLFAYGHRTDTIDWLPVVWPSSFRMQQVNVLTDSLGILHPFWEKLRLMRAGDVSDTVRVVHVGDSHIRGHMLTDTVASLLRKVFTNMTYRDFGINGAFCISFTRKERVEAIAALKPDLLILSFGTNESHNYRYNTEVHYRQMDELVRMLRERLPDVPMMLTTPPGSYESKRRGRGRRTYTINPRTSAVVKNIIRFADANGLAVWDLYDIAGGVKRACLNWQEAGLMRPDHVHFMPAGYALQGELLYEAIVKTYNAYVEH</sequence>
<dbReference type="PANTHER" id="PTHR30383:SF29">
    <property type="entry name" value="SGNH HYDROLASE-TYPE ESTERASE DOMAIN-CONTAINING PROTEIN"/>
    <property type="match status" value="1"/>
</dbReference>
<protein>
    <submittedName>
        <fullName evidence="2">Lipase</fullName>
    </submittedName>
</protein>
<dbReference type="Gene3D" id="3.40.50.1110">
    <property type="entry name" value="SGNH hydrolase"/>
    <property type="match status" value="1"/>
</dbReference>
<dbReference type="InterPro" id="IPR013830">
    <property type="entry name" value="SGNH_hydro"/>
</dbReference>
<dbReference type="CDD" id="cd01825">
    <property type="entry name" value="SGNH_hydrolase_peri1"/>
    <property type="match status" value="1"/>
</dbReference>
<organism evidence="2 3">
    <name type="scientific">Caecibacteroides pullorum</name>
    <dbReference type="NCBI Taxonomy" id="2725562"/>
    <lineage>
        <taxon>Bacteria</taxon>
        <taxon>Pseudomonadati</taxon>
        <taxon>Bacteroidota</taxon>
        <taxon>Bacteroidia</taxon>
        <taxon>Bacteroidales</taxon>
        <taxon>Bacteroidaceae</taxon>
        <taxon>Caecibacteroides</taxon>
    </lineage>
</organism>
<dbReference type="Proteomes" id="UP000698924">
    <property type="component" value="Unassembled WGS sequence"/>
</dbReference>
<evidence type="ECO:0000313" key="3">
    <source>
        <dbReference type="Proteomes" id="UP000698924"/>
    </source>
</evidence>
<reference evidence="2 3" key="1">
    <citation type="journal article" date="2021" name="Sci. Rep.">
        <title>The distribution of antibiotic resistance genes in chicken gut microbiota commensals.</title>
        <authorList>
            <person name="Juricova H."/>
            <person name="Matiasovicova J."/>
            <person name="Kubasova T."/>
            <person name="Cejkova D."/>
            <person name="Rychlik I."/>
        </authorList>
    </citation>
    <scope>NUCLEOTIDE SEQUENCE [LARGE SCALE GENOMIC DNA]</scope>
    <source>
        <strain evidence="2 3">An421</strain>
    </source>
</reference>
<dbReference type="GO" id="GO:0016788">
    <property type="term" value="F:hydrolase activity, acting on ester bonds"/>
    <property type="evidence" value="ECO:0007669"/>
    <property type="project" value="UniProtKB-ARBA"/>
</dbReference>
<dbReference type="Pfam" id="PF13472">
    <property type="entry name" value="Lipase_GDSL_2"/>
    <property type="match status" value="1"/>
</dbReference>
<accession>A0AA41D8V3</accession>
<name>A0AA41D8V3_9BACT</name>
<proteinExistence type="predicted"/>